<feature type="transmembrane region" description="Helical" evidence="7">
    <location>
        <begin position="7"/>
        <end position="28"/>
    </location>
</feature>
<evidence type="ECO:0000313" key="10">
    <source>
        <dbReference type="Proteomes" id="UP001139646"/>
    </source>
</evidence>
<protein>
    <submittedName>
        <fullName evidence="9">ABC transporter permease subunit</fullName>
    </submittedName>
</protein>
<evidence type="ECO:0000256" key="2">
    <source>
        <dbReference type="ARBA" id="ARBA00022448"/>
    </source>
</evidence>
<dbReference type="CDD" id="cd06261">
    <property type="entry name" value="TM_PBP2"/>
    <property type="match status" value="1"/>
</dbReference>
<dbReference type="PANTHER" id="PTHR30151">
    <property type="entry name" value="ALKANE SULFONATE ABC TRANSPORTER-RELATED, MEMBRANE SUBUNIT"/>
    <property type="match status" value="1"/>
</dbReference>
<dbReference type="PANTHER" id="PTHR30151:SF38">
    <property type="entry name" value="ALIPHATIC SULFONATES TRANSPORT PERMEASE PROTEIN SSUC-RELATED"/>
    <property type="match status" value="1"/>
</dbReference>
<dbReference type="Gene3D" id="1.10.3720.10">
    <property type="entry name" value="MetI-like"/>
    <property type="match status" value="1"/>
</dbReference>
<keyword evidence="4 7" id="KW-0812">Transmembrane</keyword>
<evidence type="ECO:0000259" key="8">
    <source>
        <dbReference type="PROSITE" id="PS50928"/>
    </source>
</evidence>
<dbReference type="SUPFAM" id="SSF161098">
    <property type="entry name" value="MetI-like"/>
    <property type="match status" value="1"/>
</dbReference>
<feature type="transmembrane region" description="Helical" evidence="7">
    <location>
        <begin position="68"/>
        <end position="91"/>
    </location>
</feature>
<comment type="subcellular location">
    <subcellularLocation>
        <location evidence="1 7">Cell membrane</location>
        <topology evidence="1 7">Multi-pass membrane protein</topology>
    </subcellularLocation>
</comment>
<dbReference type="RefSeq" id="WP_242283807.1">
    <property type="nucleotide sequence ID" value="NZ_JAKKSL010000001.1"/>
</dbReference>
<sequence>MGISKELFSFLLTKLSIITFFALSWQGASWALDSSDFPSLFAVINSLQFHLNEGEMITNLLITLRRVLLSFTIAMLLGGIIGILMGVNAWLNKLTDSLLIVLLNIPALVTILLCYIWIGLVEAAAIAAVVINKVPTVVVMIREGARTVDQDLLAVAKVYQLSPRATFFKVFLPQLYPYIIASARSGLSLIWKIVLVVELLGRSDGVGFALNTLFQFFDIAGILAYTLAFVLIVLLIEILFFKPFDKLVARGNHFD</sequence>
<keyword evidence="5 7" id="KW-1133">Transmembrane helix</keyword>
<keyword evidence="2 7" id="KW-0813">Transport</keyword>
<evidence type="ECO:0000256" key="6">
    <source>
        <dbReference type="ARBA" id="ARBA00023136"/>
    </source>
</evidence>
<keyword evidence="3" id="KW-1003">Cell membrane</keyword>
<keyword evidence="6 7" id="KW-0472">Membrane</keyword>
<evidence type="ECO:0000256" key="1">
    <source>
        <dbReference type="ARBA" id="ARBA00004651"/>
    </source>
</evidence>
<feature type="domain" description="ABC transmembrane type-1" evidence="8">
    <location>
        <begin position="60"/>
        <end position="240"/>
    </location>
</feature>
<comment type="similarity">
    <text evidence="7">Belongs to the binding-protein-dependent transport system permease family.</text>
</comment>
<dbReference type="InterPro" id="IPR035906">
    <property type="entry name" value="MetI-like_sf"/>
</dbReference>
<accession>A0ABS9X172</accession>
<gene>
    <name evidence="9" type="ORF">L3081_04575</name>
</gene>
<dbReference type="PROSITE" id="PS50928">
    <property type="entry name" value="ABC_TM1"/>
    <property type="match status" value="1"/>
</dbReference>
<dbReference type="Pfam" id="PF00528">
    <property type="entry name" value="BPD_transp_1"/>
    <property type="match status" value="1"/>
</dbReference>
<name>A0ABS9X172_9GAMM</name>
<evidence type="ECO:0000313" key="9">
    <source>
        <dbReference type="EMBL" id="MCI2282812.1"/>
    </source>
</evidence>
<dbReference type="Proteomes" id="UP001139646">
    <property type="component" value="Unassembled WGS sequence"/>
</dbReference>
<evidence type="ECO:0000256" key="7">
    <source>
        <dbReference type="RuleBase" id="RU363032"/>
    </source>
</evidence>
<comment type="caution">
    <text evidence="9">The sequence shown here is derived from an EMBL/GenBank/DDBJ whole genome shotgun (WGS) entry which is preliminary data.</text>
</comment>
<evidence type="ECO:0000256" key="4">
    <source>
        <dbReference type="ARBA" id="ARBA00022692"/>
    </source>
</evidence>
<dbReference type="InterPro" id="IPR000515">
    <property type="entry name" value="MetI-like"/>
</dbReference>
<proteinExistence type="inferred from homology"/>
<evidence type="ECO:0000256" key="5">
    <source>
        <dbReference type="ARBA" id="ARBA00022989"/>
    </source>
</evidence>
<organism evidence="9 10">
    <name type="scientific">Colwellia maritima</name>
    <dbReference type="NCBI Taxonomy" id="2912588"/>
    <lineage>
        <taxon>Bacteria</taxon>
        <taxon>Pseudomonadati</taxon>
        <taxon>Pseudomonadota</taxon>
        <taxon>Gammaproteobacteria</taxon>
        <taxon>Alteromonadales</taxon>
        <taxon>Colwelliaceae</taxon>
        <taxon>Colwellia</taxon>
    </lineage>
</organism>
<reference evidence="9" key="1">
    <citation type="submission" date="2022-01" db="EMBL/GenBank/DDBJ databases">
        <title>Colwellia maritima, isolated from seawater.</title>
        <authorList>
            <person name="Kristyanto S."/>
            <person name="Jung J."/>
            <person name="Jeon C.O."/>
        </authorList>
    </citation>
    <scope>NUCLEOTIDE SEQUENCE</scope>
    <source>
        <strain evidence="9">MSW7</strain>
    </source>
</reference>
<feature type="transmembrane region" description="Helical" evidence="7">
    <location>
        <begin position="214"/>
        <end position="240"/>
    </location>
</feature>
<dbReference type="EMBL" id="JAKKSL010000001">
    <property type="protein sequence ID" value="MCI2282812.1"/>
    <property type="molecule type" value="Genomic_DNA"/>
</dbReference>
<keyword evidence="10" id="KW-1185">Reference proteome</keyword>
<evidence type="ECO:0000256" key="3">
    <source>
        <dbReference type="ARBA" id="ARBA00022475"/>
    </source>
</evidence>
<feature type="transmembrane region" description="Helical" evidence="7">
    <location>
        <begin position="98"/>
        <end position="118"/>
    </location>
</feature>